<evidence type="ECO:0000313" key="11">
    <source>
        <dbReference type="Proteomes" id="UP000035642"/>
    </source>
</evidence>
<proteinExistence type="predicted"/>
<organism evidence="11 12">
    <name type="scientific">Angiostrongylus cantonensis</name>
    <name type="common">Rat lungworm</name>
    <dbReference type="NCBI Taxonomy" id="6313"/>
    <lineage>
        <taxon>Eukaryota</taxon>
        <taxon>Metazoa</taxon>
        <taxon>Ecdysozoa</taxon>
        <taxon>Nematoda</taxon>
        <taxon>Chromadorea</taxon>
        <taxon>Rhabditida</taxon>
        <taxon>Rhabditina</taxon>
        <taxon>Rhabditomorpha</taxon>
        <taxon>Strongyloidea</taxon>
        <taxon>Metastrongylidae</taxon>
        <taxon>Angiostrongylus</taxon>
    </lineage>
</organism>
<reference evidence="11" key="1">
    <citation type="submission" date="2012-09" db="EMBL/GenBank/DDBJ databases">
        <authorList>
            <person name="Martin A.A."/>
        </authorList>
    </citation>
    <scope>NUCLEOTIDE SEQUENCE</scope>
</reference>
<protein>
    <submittedName>
        <fullName evidence="12">Nuclear receptor domain-containing protein</fullName>
    </submittedName>
</protein>
<evidence type="ECO:0000256" key="6">
    <source>
        <dbReference type="ARBA" id="ARBA00023163"/>
    </source>
</evidence>
<keyword evidence="5" id="KW-0238">DNA-binding</keyword>
<name>A0A0K0CYV4_ANGCA</name>
<evidence type="ECO:0000256" key="9">
    <source>
        <dbReference type="SAM" id="Phobius"/>
    </source>
</evidence>
<dbReference type="GO" id="GO:0005634">
    <property type="term" value="C:nucleus"/>
    <property type="evidence" value="ECO:0007669"/>
    <property type="project" value="TreeGrafter"/>
</dbReference>
<keyword evidence="9" id="KW-0472">Membrane</keyword>
<dbReference type="Pfam" id="PF00105">
    <property type="entry name" value="zf-C4"/>
    <property type="match status" value="1"/>
</dbReference>
<accession>A0A0K0CYV4</accession>
<dbReference type="AlphaFoldDB" id="A0A0K0CYV4"/>
<evidence type="ECO:0000259" key="10">
    <source>
        <dbReference type="PROSITE" id="PS51030"/>
    </source>
</evidence>
<dbReference type="GO" id="GO:0043565">
    <property type="term" value="F:sequence-specific DNA binding"/>
    <property type="evidence" value="ECO:0007669"/>
    <property type="project" value="InterPro"/>
</dbReference>
<sequence>MQGNESNVRSAKIRTVVVKGESYKIRNHGKLTFKKSIRCQRVHRRRTFLIINLVTAKNSKCFCTSPILQPTEVFQLSGNISLDLSLFFSFSLFLSQSISSLKRVQRSRVAQWSEVPCNTHAESISVPNSPPSLLFLRGRQIGTRLVWKDSSTGSIHRQATASHCDPTFVVLIKACAAFFRRTVSMNMAYLCAGGDEQCRVHFEMRNICRLCRLVRCVHVGMRADCEYLFYFQSCFSFLYFTSALDLLLLKKGISVLLSYDINLLIQSALVLFNERTQLADVIESHVKLEIALNDRRRIMYTDIKMKDLYMDLCEVPYQENELRQFDYRKFQGLARHDFVMLHDYFNGFLEFDKLTTQEKNLFFRYACAVDCMITSAYFTYRLGRHKKRMVMFNGEFLQMDPLPIRGDEPGAEALFNSKSDYDKYRLEKMDYFGIGLPTMKE</sequence>
<dbReference type="STRING" id="6313.A0A0K0CYV4"/>
<keyword evidence="11" id="KW-1185">Reference proteome</keyword>
<evidence type="ECO:0000256" key="1">
    <source>
        <dbReference type="ARBA" id="ARBA00022723"/>
    </source>
</evidence>
<feature type="transmembrane region" description="Helical" evidence="9">
    <location>
        <begin position="227"/>
        <end position="248"/>
    </location>
</feature>
<evidence type="ECO:0000256" key="5">
    <source>
        <dbReference type="ARBA" id="ARBA00023125"/>
    </source>
</evidence>
<dbReference type="InterPro" id="IPR013088">
    <property type="entry name" value="Znf_NHR/GATA"/>
</dbReference>
<feature type="domain" description="Nuclear receptor" evidence="10">
    <location>
        <begin position="141"/>
        <end position="228"/>
    </location>
</feature>
<dbReference type="SUPFAM" id="SSF57716">
    <property type="entry name" value="Glucocorticoid receptor-like (DNA-binding domain)"/>
    <property type="match status" value="1"/>
</dbReference>
<evidence type="ECO:0000256" key="3">
    <source>
        <dbReference type="ARBA" id="ARBA00022833"/>
    </source>
</evidence>
<dbReference type="WBParaSite" id="ACAC_0000285801-mRNA-1">
    <property type="protein sequence ID" value="ACAC_0000285801-mRNA-1"/>
    <property type="gene ID" value="ACAC_0000285801"/>
</dbReference>
<dbReference type="SMART" id="SM00399">
    <property type="entry name" value="ZnF_C4"/>
    <property type="match status" value="1"/>
</dbReference>
<keyword evidence="1" id="KW-0479">Metal-binding</keyword>
<keyword evidence="7" id="KW-0675">Receptor</keyword>
<evidence type="ECO:0000256" key="4">
    <source>
        <dbReference type="ARBA" id="ARBA00023015"/>
    </source>
</evidence>
<keyword evidence="3" id="KW-0862">Zinc</keyword>
<dbReference type="Proteomes" id="UP000035642">
    <property type="component" value="Unassembled WGS sequence"/>
</dbReference>
<dbReference type="GO" id="GO:0003700">
    <property type="term" value="F:DNA-binding transcription factor activity"/>
    <property type="evidence" value="ECO:0007669"/>
    <property type="project" value="InterPro"/>
</dbReference>
<evidence type="ECO:0000256" key="8">
    <source>
        <dbReference type="ARBA" id="ARBA00023242"/>
    </source>
</evidence>
<evidence type="ECO:0000256" key="7">
    <source>
        <dbReference type="ARBA" id="ARBA00023170"/>
    </source>
</evidence>
<keyword evidence="6" id="KW-0804">Transcription</keyword>
<reference evidence="12" key="2">
    <citation type="submission" date="2017-02" db="UniProtKB">
        <authorList>
            <consortium name="WormBaseParasite"/>
        </authorList>
    </citation>
    <scope>IDENTIFICATION</scope>
</reference>
<dbReference type="PROSITE" id="PS51030">
    <property type="entry name" value="NUCLEAR_REC_DBD_2"/>
    <property type="match status" value="1"/>
</dbReference>
<keyword evidence="2" id="KW-0863">Zinc-finger</keyword>
<evidence type="ECO:0000256" key="2">
    <source>
        <dbReference type="ARBA" id="ARBA00022771"/>
    </source>
</evidence>
<dbReference type="InterPro" id="IPR035500">
    <property type="entry name" value="NHR-like_dom_sf"/>
</dbReference>
<keyword evidence="9" id="KW-1133">Transmembrane helix</keyword>
<keyword evidence="8" id="KW-0539">Nucleus</keyword>
<dbReference type="PANTHER" id="PTHR46011:SF26">
    <property type="entry name" value="NUCLEAR HORMONE RECEPTOR FAMILY MEMBER NHR-22"/>
    <property type="match status" value="1"/>
</dbReference>
<dbReference type="PANTHER" id="PTHR46011">
    <property type="entry name" value="NUCLEAR HORMONE RECEPTOR FAMILY MEMBER NHR-86-RELATED"/>
    <property type="match status" value="1"/>
</dbReference>
<evidence type="ECO:0000313" key="12">
    <source>
        <dbReference type="WBParaSite" id="ACAC_0000285801-mRNA-1"/>
    </source>
</evidence>
<dbReference type="Gene3D" id="3.30.50.10">
    <property type="entry name" value="Erythroid Transcription Factor GATA-1, subunit A"/>
    <property type="match status" value="1"/>
</dbReference>
<dbReference type="InterPro" id="IPR001628">
    <property type="entry name" value="Znf_hrmn_rcpt"/>
</dbReference>
<feature type="transmembrane region" description="Helical" evidence="9">
    <location>
        <begin position="362"/>
        <end position="380"/>
    </location>
</feature>
<dbReference type="GO" id="GO:0008270">
    <property type="term" value="F:zinc ion binding"/>
    <property type="evidence" value="ECO:0007669"/>
    <property type="project" value="UniProtKB-KW"/>
</dbReference>
<dbReference type="SUPFAM" id="SSF48508">
    <property type="entry name" value="Nuclear receptor ligand-binding domain"/>
    <property type="match status" value="1"/>
</dbReference>
<keyword evidence="9" id="KW-0812">Transmembrane</keyword>
<keyword evidence="4" id="KW-0805">Transcription regulation</keyword>